<reference evidence="4" key="1">
    <citation type="submission" date="2022-06" db="EMBL/GenBank/DDBJ databases">
        <authorList>
            <person name="Berger JAMES D."/>
            <person name="Berger JAMES D."/>
        </authorList>
    </citation>
    <scope>NUCLEOTIDE SEQUENCE [LARGE SCALE GENOMIC DNA]</scope>
</reference>
<dbReference type="InterPro" id="IPR036236">
    <property type="entry name" value="Znf_C2H2_sf"/>
</dbReference>
<feature type="domain" description="C2H2-type" evidence="3">
    <location>
        <begin position="528"/>
        <end position="555"/>
    </location>
</feature>
<dbReference type="GO" id="GO:0005730">
    <property type="term" value="C:nucleolus"/>
    <property type="evidence" value="ECO:0007669"/>
    <property type="project" value="TreeGrafter"/>
</dbReference>
<dbReference type="GO" id="GO:0005654">
    <property type="term" value="C:nucleoplasm"/>
    <property type="evidence" value="ECO:0007669"/>
    <property type="project" value="TreeGrafter"/>
</dbReference>
<keyword evidence="1" id="KW-0863">Zinc-finger</keyword>
<sequence>MDFLKTSFGWNNAEYNQNLEETWNLIYQNSMKNYYTIMNSLSKCTTLSESSNDTSQLCSFNSNPLTYDYNTATISTTVNDTTIKNNSTIERYTENNEQNEPINLCIRDQHDATAYKNGCNIKVDGMNNNNNSNIICPNNIQFHNIISAITNDSNTHNNNNINNTNTNNNSLYFTDITNRLNTGYSMNPNYGINMNHSSVISSEFKLLPDCLNPFLLMNFNNMYDNMSNSNINNNNNNNKGHSMHSTLRTPSPTIQHQQQSEVGGVFLTSTPVWRKQKEYQHENLNKSLWLSGEQQAGEMQTAAENMKLRKYSRHSNRFGYSRNKVLQAQKKLQRKFNNHIVVNSDLNGNQNAGHNNNNNNNINKQRMHRSSSGRRRRVGWRGTTICANCGMIFEGMNHLNHHYSLVHGHLLTSELTSTQYSNNKTSKLLFQAQLDLLISEKASKDGCPTSTTSSSSTLSTSDDNIQQSKSSLQPPPSSSSSGEAVVISGECINSPYVESTSTTTTTATLMLTTMTTLPTTGIQHIKSYPCPKCNYTAKWPTELQKHVMVHANSRPFVCCVCTTSYKWSWDLGRHFTNSHPNLPNPYKRQRNINNNNKKQHPQQQQQQPQQPQQQQREEPSTLKQEDL</sequence>
<evidence type="ECO:0000313" key="5">
    <source>
        <dbReference type="WBParaSite" id="TREG1_144950.1"/>
    </source>
</evidence>
<protein>
    <recommendedName>
        <fullName evidence="3">C2H2-type domain-containing protein</fullName>
    </recommendedName>
</protein>
<dbReference type="PANTHER" id="PTHR16148">
    <property type="entry name" value="NF-KAPPA-B-REPRESSING FACTOR-RELATED"/>
    <property type="match status" value="1"/>
</dbReference>
<feature type="region of interest" description="Disordered" evidence="2">
    <location>
        <begin position="577"/>
        <end position="627"/>
    </location>
</feature>
<dbReference type="WBParaSite" id="TREG1_144950.1">
    <property type="protein sequence ID" value="TREG1_144950.1"/>
    <property type="gene ID" value="TREG1_144950"/>
</dbReference>
<feature type="region of interest" description="Disordered" evidence="2">
    <location>
        <begin position="345"/>
        <end position="377"/>
    </location>
</feature>
<name>A0AA85J6C7_TRIRE</name>
<feature type="compositionally biased region" description="Basic and acidic residues" evidence="2">
    <location>
        <begin position="615"/>
        <end position="627"/>
    </location>
</feature>
<keyword evidence="1" id="KW-0862">Zinc</keyword>
<feature type="compositionally biased region" description="Low complexity" evidence="2">
    <location>
        <begin position="591"/>
        <end position="614"/>
    </location>
</feature>
<keyword evidence="4" id="KW-1185">Reference proteome</keyword>
<dbReference type="SUPFAM" id="SSF57667">
    <property type="entry name" value="beta-beta-alpha zinc fingers"/>
    <property type="match status" value="1"/>
</dbReference>
<dbReference type="AlphaFoldDB" id="A0AA85J6C7"/>
<feature type="compositionally biased region" description="Basic residues" evidence="2">
    <location>
        <begin position="365"/>
        <end position="377"/>
    </location>
</feature>
<dbReference type="PROSITE" id="PS00028">
    <property type="entry name" value="ZINC_FINGER_C2H2_1"/>
    <property type="match status" value="2"/>
</dbReference>
<evidence type="ECO:0000259" key="3">
    <source>
        <dbReference type="PROSITE" id="PS50157"/>
    </source>
</evidence>
<dbReference type="PROSITE" id="PS50157">
    <property type="entry name" value="ZINC_FINGER_C2H2_2"/>
    <property type="match status" value="1"/>
</dbReference>
<organism evidence="4 5">
    <name type="scientific">Trichobilharzia regenti</name>
    <name type="common">Nasal bird schistosome</name>
    <dbReference type="NCBI Taxonomy" id="157069"/>
    <lineage>
        <taxon>Eukaryota</taxon>
        <taxon>Metazoa</taxon>
        <taxon>Spiralia</taxon>
        <taxon>Lophotrochozoa</taxon>
        <taxon>Platyhelminthes</taxon>
        <taxon>Trematoda</taxon>
        <taxon>Digenea</taxon>
        <taxon>Strigeidida</taxon>
        <taxon>Schistosomatoidea</taxon>
        <taxon>Schistosomatidae</taxon>
        <taxon>Trichobilharzia</taxon>
    </lineage>
</organism>
<dbReference type="Proteomes" id="UP000050795">
    <property type="component" value="Unassembled WGS sequence"/>
</dbReference>
<evidence type="ECO:0000256" key="1">
    <source>
        <dbReference type="PROSITE-ProRule" id="PRU00042"/>
    </source>
</evidence>
<evidence type="ECO:0000313" key="4">
    <source>
        <dbReference type="Proteomes" id="UP000050795"/>
    </source>
</evidence>
<proteinExistence type="predicted"/>
<dbReference type="GO" id="GO:0008270">
    <property type="term" value="F:zinc ion binding"/>
    <property type="evidence" value="ECO:0007669"/>
    <property type="project" value="UniProtKB-KW"/>
</dbReference>
<feature type="region of interest" description="Disordered" evidence="2">
    <location>
        <begin position="444"/>
        <end position="484"/>
    </location>
</feature>
<accession>A0AA85J6C7</accession>
<reference evidence="5" key="2">
    <citation type="submission" date="2023-11" db="UniProtKB">
        <authorList>
            <consortium name="WormBaseParasite"/>
        </authorList>
    </citation>
    <scope>IDENTIFICATION</scope>
</reference>
<dbReference type="SMART" id="SM00355">
    <property type="entry name" value="ZnF_C2H2"/>
    <property type="match status" value="3"/>
</dbReference>
<keyword evidence="1" id="KW-0479">Metal-binding</keyword>
<dbReference type="Gene3D" id="3.30.160.60">
    <property type="entry name" value="Classic Zinc Finger"/>
    <property type="match status" value="1"/>
</dbReference>
<dbReference type="PANTHER" id="PTHR16148:SF14">
    <property type="entry name" value="MYND-TYPE DOMAIN-CONTAINING PROTEIN"/>
    <property type="match status" value="1"/>
</dbReference>
<feature type="compositionally biased region" description="Low complexity" evidence="2">
    <location>
        <begin position="347"/>
        <end position="363"/>
    </location>
</feature>
<evidence type="ECO:0000256" key="2">
    <source>
        <dbReference type="SAM" id="MobiDB-lite"/>
    </source>
</evidence>
<feature type="compositionally biased region" description="Low complexity" evidence="2">
    <location>
        <begin position="449"/>
        <end position="472"/>
    </location>
</feature>
<dbReference type="InterPro" id="IPR013087">
    <property type="entry name" value="Znf_C2H2_type"/>
</dbReference>